<accession>G4TIZ1</accession>
<evidence type="ECO:0000259" key="2">
    <source>
        <dbReference type="PROSITE" id="PS51762"/>
    </source>
</evidence>
<reference evidence="3 4" key="1">
    <citation type="journal article" date="2011" name="PLoS Pathog.">
        <title>Endophytic Life Strategies Decoded by Genome and Transcriptome Analyses of the Mutualistic Root Symbiont Piriformospora indica.</title>
        <authorList>
            <person name="Zuccaro A."/>
            <person name="Lahrmann U."/>
            <person name="Guldener U."/>
            <person name="Langen G."/>
            <person name="Pfiffi S."/>
            <person name="Biedenkopf D."/>
            <person name="Wong P."/>
            <person name="Samans B."/>
            <person name="Grimm C."/>
            <person name="Basiewicz M."/>
            <person name="Murat C."/>
            <person name="Martin F."/>
            <person name="Kogel K.H."/>
        </authorList>
    </citation>
    <scope>NUCLEOTIDE SEQUENCE [LARGE SCALE GENOMIC DNA]</scope>
    <source>
        <strain evidence="3 4">DSM 11827</strain>
    </source>
</reference>
<keyword evidence="4" id="KW-1185">Reference proteome</keyword>
<feature type="domain" description="GH16" evidence="2">
    <location>
        <begin position="37"/>
        <end position="260"/>
    </location>
</feature>
<dbReference type="PANTHER" id="PTHR38121:SF2">
    <property type="entry name" value="ACYLTRANSFERASE 3 DOMAIN-CONTAINING PROTEIN"/>
    <property type="match status" value="1"/>
</dbReference>
<dbReference type="Proteomes" id="UP000007148">
    <property type="component" value="Unassembled WGS sequence"/>
</dbReference>
<dbReference type="CDD" id="cd00413">
    <property type="entry name" value="Glyco_hydrolase_16"/>
    <property type="match status" value="1"/>
</dbReference>
<proteinExistence type="predicted"/>
<dbReference type="AlphaFoldDB" id="G4TIZ1"/>
<organism evidence="3 4">
    <name type="scientific">Serendipita indica (strain DSM 11827)</name>
    <name type="common">Root endophyte fungus</name>
    <name type="synonym">Piriformospora indica</name>
    <dbReference type="NCBI Taxonomy" id="1109443"/>
    <lineage>
        <taxon>Eukaryota</taxon>
        <taxon>Fungi</taxon>
        <taxon>Dikarya</taxon>
        <taxon>Basidiomycota</taxon>
        <taxon>Agaricomycotina</taxon>
        <taxon>Agaricomycetes</taxon>
        <taxon>Sebacinales</taxon>
        <taxon>Serendipitaceae</taxon>
        <taxon>Serendipita</taxon>
    </lineage>
</organism>
<feature type="chain" id="PRO_5003468573" description="GH16 domain-containing protein" evidence="1">
    <location>
        <begin position="20"/>
        <end position="281"/>
    </location>
</feature>
<dbReference type="eggNOG" id="ENOG502QU2I">
    <property type="taxonomic scope" value="Eukaryota"/>
</dbReference>
<evidence type="ECO:0000256" key="1">
    <source>
        <dbReference type="SAM" id="SignalP"/>
    </source>
</evidence>
<protein>
    <recommendedName>
        <fullName evidence="2">GH16 domain-containing protein</fullName>
    </recommendedName>
</protein>
<dbReference type="SUPFAM" id="SSF49899">
    <property type="entry name" value="Concanavalin A-like lectins/glucanases"/>
    <property type="match status" value="1"/>
</dbReference>
<dbReference type="GO" id="GO:0004553">
    <property type="term" value="F:hydrolase activity, hydrolyzing O-glycosyl compounds"/>
    <property type="evidence" value="ECO:0007669"/>
    <property type="project" value="InterPro"/>
</dbReference>
<evidence type="ECO:0000313" key="3">
    <source>
        <dbReference type="EMBL" id="CCA71283.1"/>
    </source>
</evidence>
<evidence type="ECO:0000313" key="4">
    <source>
        <dbReference type="Proteomes" id="UP000007148"/>
    </source>
</evidence>
<gene>
    <name evidence="3" type="ORF">PIIN_05222</name>
</gene>
<dbReference type="PANTHER" id="PTHR38121">
    <property type="entry name" value="GH16 DOMAIN-CONTAINING PROTEIN"/>
    <property type="match status" value="1"/>
</dbReference>
<dbReference type="EMBL" id="CAFZ01000113">
    <property type="protein sequence ID" value="CCA71283.1"/>
    <property type="molecule type" value="Genomic_DNA"/>
</dbReference>
<dbReference type="OMA" id="FYQSDSQ"/>
<dbReference type="InterPro" id="IPR000757">
    <property type="entry name" value="Beta-glucanase-like"/>
</dbReference>
<dbReference type="STRING" id="1109443.G4TIZ1"/>
<keyword evidence="1" id="KW-0732">Signal</keyword>
<dbReference type="InterPro" id="IPR013320">
    <property type="entry name" value="ConA-like_dom_sf"/>
</dbReference>
<dbReference type="OrthoDB" id="25131at2759"/>
<dbReference type="HOGENOM" id="CLU_040566_3_0_1"/>
<dbReference type="PROSITE" id="PS51762">
    <property type="entry name" value="GH16_2"/>
    <property type="match status" value="1"/>
</dbReference>
<dbReference type="GO" id="GO:0005975">
    <property type="term" value="P:carbohydrate metabolic process"/>
    <property type="evidence" value="ECO:0007669"/>
    <property type="project" value="InterPro"/>
</dbReference>
<sequence length="281" mass="30846">MKRAVAPFLLFSAVRVALAANCACGYIDSNNRVWREAIVSNFTQPQGALAAVNDNWIISSETIVQSGQNQKNIEYVTGNVFQYNDALGIRASAYTGGAGVKSGEIFTERSNILYGTFRMRAVVPTVPGVVFGFFTYINEVQEQDIEFLSSDEDYYQHVYYTNQPGQLNGDVDWDAHKDVVVPGADFTAFGEHRIDWLPSASEYYYQGSKTATITKNVPNTPSELVLNVWSNGDPNFSRGPPTADAIATVQWVQLYFNSTAVSESAFNSACAAAGHVPQCRV</sequence>
<comment type="caution">
    <text evidence="3">The sequence shown here is derived from an EMBL/GenBank/DDBJ whole genome shotgun (WGS) entry which is preliminary data.</text>
</comment>
<dbReference type="InParanoid" id="G4TIZ1"/>
<name>G4TIZ1_SERID</name>
<dbReference type="Pfam" id="PF00722">
    <property type="entry name" value="Glyco_hydro_16"/>
    <property type="match status" value="1"/>
</dbReference>
<dbReference type="Gene3D" id="2.60.120.200">
    <property type="match status" value="1"/>
</dbReference>
<feature type="signal peptide" evidence="1">
    <location>
        <begin position="1"/>
        <end position="19"/>
    </location>
</feature>